<comment type="caution">
    <text evidence="1">The sequence shown here is derived from an EMBL/GenBank/DDBJ whole genome shotgun (WGS) entry which is preliminary data.</text>
</comment>
<protein>
    <recommendedName>
        <fullName evidence="3">HTH cro/C1-type domain-containing protein</fullName>
    </recommendedName>
</protein>
<proteinExistence type="predicted"/>
<dbReference type="CDD" id="cd00093">
    <property type="entry name" value="HTH_XRE"/>
    <property type="match status" value="1"/>
</dbReference>
<keyword evidence="2" id="KW-1185">Reference proteome</keyword>
<dbReference type="RefSeq" id="WP_063479141.1">
    <property type="nucleotide sequence ID" value="NZ_CP147845.1"/>
</dbReference>
<dbReference type="Gene3D" id="1.10.260.40">
    <property type="entry name" value="lambda repressor-like DNA-binding domains"/>
    <property type="match status" value="1"/>
</dbReference>
<organism evidence="1 2">
    <name type="scientific">Paenibacillus glucanolyticus</name>
    <dbReference type="NCBI Taxonomy" id="59843"/>
    <lineage>
        <taxon>Bacteria</taxon>
        <taxon>Bacillati</taxon>
        <taxon>Bacillota</taxon>
        <taxon>Bacilli</taxon>
        <taxon>Bacillales</taxon>
        <taxon>Paenibacillaceae</taxon>
        <taxon>Paenibacillus</taxon>
    </lineage>
</organism>
<dbReference type="Proteomes" id="UP000076796">
    <property type="component" value="Unassembled WGS sequence"/>
</dbReference>
<evidence type="ECO:0008006" key="3">
    <source>
        <dbReference type="Google" id="ProtNLM"/>
    </source>
</evidence>
<name>A0A163LFX1_9BACL</name>
<accession>A0A163LFX1</accession>
<sequence length="100" mass="11248">MKYSELLRSALVESGWSYSQVVERCKVHNKNVSRSYLSKISRGFMPPPSDEVNKALANVLSPVTSLTYERLALAKYKEIIPDEVLKAIASEHEGGQHEKL</sequence>
<dbReference type="InterPro" id="IPR010982">
    <property type="entry name" value="Lambda_DNA-bd_dom_sf"/>
</dbReference>
<dbReference type="InterPro" id="IPR001387">
    <property type="entry name" value="Cro/C1-type_HTH"/>
</dbReference>
<dbReference type="OrthoDB" id="2651434at2"/>
<evidence type="ECO:0000313" key="2">
    <source>
        <dbReference type="Proteomes" id="UP000076796"/>
    </source>
</evidence>
<dbReference type="EMBL" id="LWMH01000001">
    <property type="protein sequence ID" value="KZS48095.1"/>
    <property type="molecule type" value="Genomic_DNA"/>
</dbReference>
<dbReference type="AlphaFoldDB" id="A0A163LFX1"/>
<dbReference type="GeneID" id="97556402"/>
<evidence type="ECO:0000313" key="1">
    <source>
        <dbReference type="EMBL" id="KZS48095.1"/>
    </source>
</evidence>
<dbReference type="GO" id="GO:0003677">
    <property type="term" value="F:DNA binding"/>
    <property type="evidence" value="ECO:0007669"/>
    <property type="project" value="InterPro"/>
</dbReference>
<reference evidence="1" key="1">
    <citation type="journal article" date="2016" name="Genome Announc.">
        <title>Draft genomes of two strains of Paenibacillus glucanolyticus with capability to degrade lignocellulose.</title>
        <authorList>
            <person name="Mathews S.L."/>
            <person name="Pawlak J."/>
            <person name="Grunden A.M."/>
        </authorList>
    </citation>
    <scope>NUCLEOTIDE SEQUENCE [LARGE SCALE GENOMIC DNA]</scope>
    <source>
        <strain evidence="1">SLM1</strain>
    </source>
</reference>
<dbReference type="SUPFAM" id="SSF47413">
    <property type="entry name" value="lambda repressor-like DNA-binding domains"/>
    <property type="match status" value="1"/>
</dbReference>
<gene>
    <name evidence="1" type="ORF">AWU65_20275</name>
</gene>